<reference evidence="11" key="1">
    <citation type="submission" date="2019-10" db="EMBL/GenBank/DDBJ databases">
        <title>Draft genome sequece of Microseira wollei NIES-4236.</title>
        <authorList>
            <person name="Yamaguchi H."/>
            <person name="Suzuki S."/>
            <person name="Kawachi M."/>
        </authorList>
    </citation>
    <scope>NUCLEOTIDE SEQUENCE</scope>
    <source>
        <strain evidence="11">NIES-4236</strain>
    </source>
</reference>
<keyword evidence="6" id="KW-0067">ATP-binding</keyword>
<feature type="transmembrane region" description="Helical" evidence="9">
    <location>
        <begin position="725"/>
        <end position="744"/>
    </location>
</feature>
<evidence type="ECO:0000256" key="3">
    <source>
        <dbReference type="ARBA" id="ARBA00022679"/>
    </source>
</evidence>
<dbReference type="GO" id="GO:0005524">
    <property type="term" value="F:ATP binding"/>
    <property type="evidence" value="ECO:0007669"/>
    <property type="project" value="UniProtKB-KW"/>
</dbReference>
<sequence length="771" mass="87855">MSIYCINPSCPQRQNPDDDLYLERCQTCDTPLRIQERYLLSKLLSEPNANAEVFDLIDLKFELDRPKVLKVLKDPHPSVELFKREAVILKFLSYKYPHLGIPKVENDGYFLFQHHDGLNELKLHCLLMEKVEGINLEQWLQANQILSEQIALDWLKQLVKTLAKLHKKELVHRDIKPSNIMLKPDECLVLIDFGSVAVQETASTQIGTNGYTAPEQYQGQAVRQSDFYSLGRTFVHLLTGTPPLEFSQDNQTHKLRWRENIYLTPTWRHIFINSAINALESLPENNWINWAIQQLYNLALRLENSPNNLPQISAPLADLIDDLMAYLPKDRPQNAQEILHRLEDVEFPYRRTLRTGALVLLTSMVITLLVIGIRQVGLLQAWELKAYDTLMQLRPAEQPDPRILLVEINESHLNQYGNPIPDGIFAQMLDKLEQYKPRVIGLDIYRDRPEEPGSAALASHFQRDNNLIAVCNVPEANNPNKPGIKSPRQVPNNRIGFTDLVVDPDEVLRRHLLFMPLVPNSPCLTKFSFSSQIALHYLAATHRIQQKTTPEQEFQLRDIIFKPLAANTGVYQSLPGKRVGYQILLNYRASKTIAQQVTLTDILQDKINPAWVKDRIVLIGGTAPTTDDNFYTPYSSGQWPYQKAPGVVIQAHKVSQIISAVLDKRPLLQVWSQRLEVIWIWGWSVVGGLLVWRSHSLLNLAIASIMTAGVLSGVCFILLMQGSWVPLVPSALAFIATAGIVLVCQRINPGDIRRLFHSYVLEKVALWTNRT</sequence>
<dbReference type="EMBL" id="BLAY01000035">
    <property type="protein sequence ID" value="GET37877.1"/>
    <property type="molecule type" value="Genomic_DNA"/>
</dbReference>
<evidence type="ECO:0000259" key="10">
    <source>
        <dbReference type="PROSITE" id="PS50011"/>
    </source>
</evidence>
<dbReference type="Pfam" id="PF05226">
    <property type="entry name" value="CHASE2"/>
    <property type="match status" value="1"/>
</dbReference>
<protein>
    <recommendedName>
        <fullName evidence="1">non-specific serine/threonine protein kinase</fullName>
        <ecNumber evidence="1">2.7.11.1</ecNumber>
    </recommendedName>
</protein>
<evidence type="ECO:0000256" key="8">
    <source>
        <dbReference type="ARBA" id="ARBA00048679"/>
    </source>
</evidence>
<keyword evidence="2 11" id="KW-0723">Serine/threonine-protein kinase</keyword>
<dbReference type="SMART" id="SM01080">
    <property type="entry name" value="CHASE2"/>
    <property type="match status" value="1"/>
</dbReference>
<name>A0AAV3X4Y2_9CYAN</name>
<keyword evidence="9" id="KW-1133">Transmembrane helix</keyword>
<evidence type="ECO:0000256" key="4">
    <source>
        <dbReference type="ARBA" id="ARBA00022741"/>
    </source>
</evidence>
<feature type="domain" description="Protein kinase" evidence="10">
    <location>
        <begin position="39"/>
        <end position="343"/>
    </location>
</feature>
<dbReference type="InterPro" id="IPR000719">
    <property type="entry name" value="Prot_kinase_dom"/>
</dbReference>
<dbReference type="Gene3D" id="1.10.510.10">
    <property type="entry name" value="Transferase(Phosphotransferase) domain 1"/>
    <property type="match status" value="1"/>
</dbReference>
<dbReference type="PANTHER" id="PTHR24363:SF0">
    <property type="entry name" value="SERINE_THREONINE KINASE LIKE DOMAIN CONTAINING 1"/>
    <property type="match status" value="1"/>
</dbReference>
<dbReference type="InterPro" id="IPR008271">
    <property type="entry name" value="Ser/Thr_kinase_AS"/>
</dbReference>
<comment type="caution">
    <text evidence="11">The sequence shown here is derived from an EMBL/GenBank/DDBJ whole genome shotgun (WGS) entry which is preliminary data.</text>
</comment>
<gene>
    <name evidence="11" type="ORF">MiSe_26310</name>
</gene>
<evidence type="ECO:0000256" key="6">
    <source>
        <dbReference type="ARBA" id="ARBA00022840"/>
    </source>
</evidence>
<dbReference type="SMART" id="SM00220">
    <property type="entry name" value="S_TKc"/>
    <property type="match status" value="1"/>
</dbReference>
<dbReference type="InterPro" id="IPR011009">
    <property type="entry name" value="Kinase-like_dom_sf"/>
</dbReference>
<evidence type="ECO:0000256" key="7">
    <source>
        <dbReference type="ARBA" id="ARBA00047899"/>
    </source>
</evidence>
<evidence type="ECO:0000256" key="5">
    <source>
        <dbReference type="ARBA" id="ARBA00022777"/>
    </source>
</evidence>
<dbReference type="CDD" id="cd14014">
    <property type="entry name" value="STKc_PknB_like"/>
    <property type="match status" value="1"/>
</dbReference>
<evidence type="ECO:0000256" key="9">
    <source>
        <dbReference type="SAM" id="Phobius"/>
    </source>
</evidence>
<organism evidence="11 12">
    <name type="scientific">Microseira wollei NIES-4236</name>
    <dbReference type="NCBI Taxonomy" id="2530354"/>
    <lineage>
        <taxon>Bacteria</taxon>
        <taxon>Bacillati</taxon>
        <taxon>Cyanobacteriota</taxon>
        <taxon>Cyanophyceae</taxon>
        <taxon>Oscillatoriophycideae</taxon>
        <taxon>Aerosakkonematales</taxon>
        <taxon>Aerosakkonemataceae</taxon>
        <taxon>Microseira</taxon>
    </lineage>
</organism>
<dbReference type="Proteomes" id="UP001050975">
    <property type="component" value="Unassembled WGS sequence"/>
</dbReference>
<evidence type="ECO:0000313" key="11">
    <source>
        <dbReference type="EMBL" id="GET37877.1"/>
    </source>
</evidence>
<keyword evidence="12" id="KW-1185">Reference proteome</keyword>
<dbReference type="PROSITE" id="PS50011">
    <property type="entry name" value="PROTEIN_KINASE_DOM"/>
    <property type="match status" value="1"/>
</dbReference>
<keyword evidence="4" id="KW-0547">Nucleotide-binding</keyword>
<accession>A0AAV3X4Y2</accession>
<comment type="catalytic activity">
    <reaction evidence="7">
        <text>L-threonyl-[protein] + ATP = O-phospho-L-threonyl-[protein] + ADP + H(+)</text>
        <dbReference type="Rhea" id="RHEA:46608"/>
        <dbReference type="Rhea" id="RHEA-COMP:11060"/>
        <dbReference type="Rhea" id="RHEA-COMP:11605"/>
        <dbReference type="ChEBI" id="CHEBI:15378"/>
        <dbReference type="ChEBI" id="CHEBI:30013"/>
        <dbReference type="ChEBI" id="CHEBI:30616"/>
        <dbReference type="ChEBI" id="CHEBI:61977"/>
        <dbReference type="ChEBI" id="CHEBI:456216"/>
        <dbReference type="EC" id="2.7.11.1"/>
    </reaction>
</comment>
<dbReference type="InterPro" id="IPR007890">
    <property type="entry name" value="CHASE2"/>
</dbReference>
<dbReference type="PROSITE" id="PS00108">
    <property type="entry name" value="PROTEIN_KINASE_ST"/>
    <property type="match status" value="1"/>
</dbReference>
<keyword evidence="5 11" id="KW-0418">Kinase</keyword>
<feature type="transmembrane region" description="Helical" evidence="9">
    <location>
        <begin position="697"/>
        <end position="719"/>
    </location>
</feature>
<keyword evidence="9" id="KW-0472">Membrane</keyword>
<dbReference type="SUPFAM" id="SSF56112">
    <property type="entry name" value="Protein kinase-like (PK-like)"/>
    <property type="match status" value="1"/>
</dbReference>
<dbReference type="NCBIfam" id="NF045510">
    <property type="entry name" value="4Cys_prefix_kin"/>
    <property type="match status" value="1"/>
</dbReference>
<proteinExistence type="predicted"/>
<keyword evidence="3" id="KW-0808">Transferase</keyword>
<evidence type="ECO:0000256" key="2">
    <source>
        <dbReference type="ARBA" id="ARBA00022527"/>
    </source>
</evidence>
<dbReference type="EC" id="2.7.11.1" evidence="1"/>
<dbReference type="PANTHER" id="PTHR24363">
    <property type="entry name" value="SERINE/THREONINE PROTEIN KINASE"/>
    <property type="match status" value="1"/>
</dbReference>
<keyword evidence="9" id="KW-0812">Transmembrane</keyword>
<dbReference type="Pfam" id="PF00069">
    <property type="entry name" value="Pkinase"/>
    <property type="match status" value="1"/>
</dbReference>
<evidence type="ECO:0000313" key="12">
    <source>
        <dbReference type="Proteomes" id="UP001050975"/>
    </source>
</evidence>
<comment type="catalytic activity">
    <reaction evidence="8">
        <text>L-seryl-[protein] + ATP = O-phospho-L-seryl-[protein] + ADP + H(+)</text>
        <dbReference type="Rhea" id="RHEA:17989"/>
        <dbReference type="Rhea" id="RHEA-COMP:9863"/>
        <dbReference type="Rhea" id="RHEA-COMP:11604"/>
        <dbReference type="ChEBI" id="CHEBI:15378"/>
        <dbReference type="ChEBI" id="CHEBI:29999"/>
        <dbReference type="ChEBI" id="CHEBI:30616"/>
        <dbReference type="ChEBI" id="CHEBI:83421"/>
        <dbReference type="ChEBI" id="CHEBI:456216"/>
        <dbReference type="EC" id="2.7.11.1"/>
    </reaction>
</comment>
<dbReference type="GO" id="GO:0004674">
    <property type="term" value="F:protein serine/threonine kinase activity"/>
    <property type="evidence" value="ECO:0007669"/>
    <property type="project" value="UniProtKB-KW"/>
</dbReference>
<evidence type="ECO:0000256" key="1">
    <source>
        <dbReference type="ARBA" id="ARBA00012513"/>
    </source>
</evidence>
<dbReference type="AlphaFoldDB" id="A0AAV3X4Y2"/>
<dbReference type="RefSeq" id="WP_226580102.1">
    <property type="nucleotide sequence ID" value="NZ_BLAY01000035.1"/>
</dbReference>